<feature type="compositionally biased region" description="Polar residues" evidence="1">
    <location>
        <begin position="446"/>
        <end position="457"/>
    </location>
</feature>
<feature type="transmembrane region" description="Helical" evidence="2">
    <location>
        <begin position="512"/>
        <end position="535"/>
    </location>
</feature>
<evidence type="ECO:0000256" key="2">
    <source>
        <dbReference type="SAM" id="Phobius"/>
    </source>
</evidence>
<organism evidence="4">
    <name type="scientific">Anthurium amnicola</name>
    <dbReference type="NCBI Taxonomy" id="1678845"/>
    <lineage>
        <taxon>Eukaryota</taxon>
        <taxon>Viridiplantae</taxon>
        <taxon>Streptophyta</taxon>
        <taxon>Embryophyta</taxon>
        <taxon>Tracheophyta</taxon>
        <taxon>Spermatophyta</taxon>
        <taxon>Magnoliopsida</taxon>
        <taxon>Liliopsida</taxon>
        <taxon>Araceae</taxon>
        <taxon>Pothoideae</taxon>
        <taxon>Potheae</taxon>
        <taxon>Anthurium</taxon>
    </lineage>
</organism>
<feature type="region of interest" description="Disordered" evidence="1">
    <location>
        <begin position="185"/>
        <end position="219"/>
    </location>
</feature>
<dbReference type="InterPro" id="IPR051176">
    <property type="entry name" value="Cent_Immune-Sig_Mod"/>
</dbReference>
<dbReference type="InterPro" id="IPR000253">
    <property type="entry name" value="FHA_dom"/>
</dbReference>
<dbReference type="Pfam" id="PF00498">
    <property type="entry name" value="FHA"/>
    <property type="match status" value="1"/>
</dbReference>
<accession>A0A1D1XLI6</accession>
<evidence type="ECO:0000313" key="4">
    <source>
        <dbReference type="EMBL" id="JAT43220.1"/>
    </source>
</evidence>
<feature type="region of interest" description="Disordered" evidence="1">
    <location>
        <begin position="413"/>
        <end position="490"/>
    </location>
</feature>
<name>A0A1D1XLI6_9ARAE</name>
<feature type="domain" description="FHA" evidence="3">
    <location>
        <begin position="77"/>
        <end position="135"/>
    </location>
</feature>
<dbReference type="Gene3D" id="2.60.200.20">
    <property type="match status" value="1"/>
</dbReference>
<feature type="compositionally biased region" description="Acidic residues" evidence="1">
    <location>
        <begin position="346"/>
        <end position="356"/>
    </location>
</feature>
<evidence type="ECO:0000256" key="1">
    <source>
        <dbReference type="SAM" id="MobiDB-lite"/>
    </source>
</evidence>
<dbReference type="PANTHER" id="PTHR15715:SF37">
    <property type="entry name" value="LD47843P"/>
    <property type="match status" value="1"/>
</dbReference>
<feature type="compositionally biased region" description="Basic and acidic residues" evidence="1">
    <location>
        <begin position="413"/>
        <end position="443"/>
    </location>
</feature>
<dbReference type="EMBL" id="GDJX01024716">
    <property type="protein sequence ID" value="JAT43220.1"/>
    <property type="molecule type" value="Transcribed_RNA"/>
</dbReference>
<feature type="compositionally biased region" description="Low complexity" evidence="1">
    <location>
        <begin position="26"/>
        <end position="42"/>
    </location>
</feature>
<dbReference type="SMART" id="SM00240">
    <property type="entry name" value="FHA"/>
    <property type="match status" value="1"/>
</dbReference>
<feature type="compositionally biased region" description="Polar residues" evidence="1">
    <location>
        <begin position="280"/>
        <end position="291"/>
    </location>
</feature>
<feature type="region of interest" description="Disordered" evidence="1">
    <location>
        <begin position="273"/>
        <end position="309"/>
    </location>
</feature>
<dbReference type="InterPro" id="IPR008984">
    <property type="entry name" value="SMAD_FHA_dom_sf"/>
</dbReference>
<feature type="compositionally biased region" description="Basic and acidic residues" evidence="1">
    <location>
        <begin position="1"/>
        <end position="18"/>
    </location>
</feature>
<keyword evidence="2" id="KW-1133">Transmembrane helix</keyword>
<protein>
    <submittedName>
        <fullName evidence="4">Sarcolemmal membrane-associated protein</fullName>
    </submittedName>
</protein>
<feature type="region of interest" description="Disordered" evidence="1">
    <location>
        <begin position="333"/>
        <end position="367"/>
    </location>
</feature>
<gene>
    <name evidence="4" type="primary">SLMAP_0</name>
    <name evidence="4" type="ORF">g.51810</name>
</gene>
<dbReference type="SUPFAM" id="SSF49879">
    <property type="entry name" value="SMAD/FHA domain"/>
    <property type="match status" value="1"/>
</dbReference>
<sequence length="538" mass="58190">MSLTDERNRERSTSKAEPMDWSATKSESSLPSPVRSRSRSGSPSPPPPRTITINLFPLADSIEFAPKHLSFNPDQEIKVGRVSGSRNQKEAKPDNGVFSCDVMSREHALLKEENGKILIKDLKSTHGTFVNNVRLGDGTVESDWRVLNHSDIITFGHSVRRNQNLYKHLSAYIFYPKETTRGEIHSPNTSNGATPIAGPISNSSAIKNDLTSQNAPSPPVITQEATSLTNTGISQSSILQSNRNEGPASYYIAKSGGLPSAASSATNPLGNKFGGLSVNKPRTTDNVTQASEALITEPKQDSTSSKTNEEMLTSIQKLKIGQSDEKSHIKVENDNELAASSSPQEDNGDVPMEDGESNEKDKDSNNVEIVNKPVSPEIAPDTHIGVAGEATVIQTSSATKTTVSSFVAPAPIKDRTSTQVTRETKQSKASRRERESNADKGENENIVVSNGEGPSSHVTEDDTPTTVISRKRKYEEVDEEENGPEKVNDLREKLAELEERASKASKRRKWDIVYSTVIGMAAGAVGIGACAYMFAAGV</sequence>
<reference evidence="4" key="1">
    <citation type="submission" date="2015-07" db="EMBL/GenBank/DDBJ databases">
        <title>Transcriptome Assembly of Anthurium amnicola.</title>
        <authorList>
            <person name="Suzuki J."/>
        </authorList>
    </citation>
    <scope>NUCLEOTIDE SEQUENCE</scope>
</reference>
<dbReference type="PANTHER" id="PTHR15715">
    <property type="entry name" value="CENTROSOMAL PROTEIN OF 170 KDA"/>
    <property type="match status" value="1"/>
</dbReference>
<dbReference type="PROSITE" id="PS50006">
    <property type="entry name" value="FHA_DOMAIN"/>
    <property type="match status" value="1"/>
</dbReference>
<evidence type="ECO:0000259" key="3">
    <source>
        <dbReference type="PROSITE" id="PS50006"/>
    </source>
</evidence>
<keyword evidence="2" id="KW-0472">Membrane</keyword>
<feature type="compositionally biased region" description="Polar residues" evidence="1">
    <location>
        <begin position="200"/>
        <end position="215"/>
    </location>
</feature>
<keyword evidence="2" id="KW-0812">Transmembrane</keyword>
<dbReference type="AlphaFoldDB" id="A0A1D1XLI6"/>
<proteinExistence type="predicted"/>
<feature type="region of interest" description="Disordered" evidence="1">
    <location>
        <begin position="1"/>
        <end position="50"/>
    </location>
</feature>